<dbReference type="Gene3D" id="3.40.50.720">
    <property type="entry name" value="NAD(P)-binding Rossmann-like Domain"/>
    <property type="match status" value="1"/>
</dbReference>
<dbReference type="AlphaFoldDB" id="A0A848QC51"/>
<dbReference type="PROSITE" id="PS00061">
    <property type="entry name" value="ADH_SHORT"/>
    <property type="match status" value="1"/>
</dbReference>
<sequence length="244" mass="25895">MDVSGKTILLTGGTSGIGRQLAGQLRAKGATVVTTGRSAERLAEVRGAGFEAIEADFTTAAGVLAVVDAWDDRPLDILINNAGMGRTHDFREGNVSLTDVDESIFTNFNAPIHLITHFMEKLRASACAHGGAMIVNVTSGLAIAPSVAGATYCATKAALRSYTMSLRVQMKEFGIHVLEVLPPMVDTPMTEEYDAKKMSAEQCAATIVSAMQREKNEANVGLVSALRIINSISPKAAEKLMLKL</sequence>
<dbReference type="Proteomes" id="UP000561181">
    <property type="component" value="Unassembled WGS sequence"/>
</dbReference>
<accession>A0A848QC51</accession>
<comment type="caution">
    <text evidence="4">The sequence shown here is derived from an EMBL/GenBank/DDBJ whole genome shotgun (WGS) entry which is preliminary data.</text>
</comment>
<dbReference type="InterPro" id="IPR036291">
    <property type="entry name" value="NAD(P)-bd_dom_sf"/>
</dbReference>
<dbReference type="RefSeq" id="WP_170010375.1">
    <property type="nucleotide sequence ID" value="NZ_JABCRE010000002.1"/>
</dbReference>
<dbReference type="GO" id="GO:0016020">
    <property type="term" value="C:membrane"/>
    <property type="evidence" value="ECO:0007669"/>
    <property type="project" value="TreeGrafter"/>
</dbReference>
<evidence type="ECO:0000256" key="1">
    <source>
        <dbReference type="ARBA" id="ARBA00006484"/>
    </source>
</evidence>
<dbReference type="PRINTS" id="PR00080">
    <property type="entry name" value="SDRFAMILY"/>
</dbReference>
<dbReference type="EMBL" id="JABCRE010000002">
    <property type="protein sequence ID" value="NMW31141.1"/>
    <property type="molecule type" value="Genomic_DNA"/>
</dbReference>
<dbReference type="PRINTS" id="PR00081">
    <property type="entry name" value="GDHRDH"/>
</dbReference>
<dbReference type="PANTHER" id="PTHR44196">
    <property type="entry name" value="DEHYDROGENASE/REDUCTASE SDR FAMILY MEMBER 7B"/>
    <property type="match status" value="1"/>
</dbReference>
<gene>
    <name evidence="4" type="ORF">HKD42_03605</name>
</gene>
<dbReference type="Pfam" id="PF00106">
    <property type="entry name" value="adh_short"/>
    <property type="match status" value="1"/>
</dbReference>
<evidence type="ECO:0000313" key="4">
    <source>
        <dbReference type="EMBL" id="NMW31141.1"/>
    </source>
</evidence>
<dbReference type="PANTHER" id="PTHR44196:SF1">
    <property type="entry name" value="DEHYDROGENASE_REDUCTASE SDR FAMILY MEMBER 7B"/>
    <property type="match status" value="1"/>
</dbReference>
<keyword evidence="2" id="KW-0560">Oxidoreductase</keyword>
<dbReference type="InterPro" id="IPR020904">
    <property type="entry name" value="Sc_DH/Rdtase_CS"/>
</dbReference>
<dbReference type="SUPFAM" id="SSF51735">
    <property type="entry name" value="NAD(P)-binding Rossmann-fold domains"/>
    <property type="match status" value="1"/>
</dbReference>
<proteinExistence type="inferred from homology"/>
<comment type="similarity">
    <text evidence="1 3">Belongs to the short-chain dehydrogenases/reductases (SDR) family.</text>
</comment>
<evidence type="ECO:0000256" key="3">
    <source>
        <dbReference type="RuleBase" id="RU000363"/>
    </source>
</evidence>
<keyword evidence="5" id="KW-1185">Reference proteome</keyword>
<name>A0A848QC51_9SPHN</name>
<evidence type="ECO:0000313" key="5">
    <source>
        <dbReference type="Proteomes" id="UP000561181"/>
    </source>
</evidence>
<protein>
    <submittedName>
        <fullName evidence="4">SDR family NAD(P)-dependent oxidoreductase</fullName>
    </submittedName>
</protein>
<evidence type="ECO:0000256" key="2">
    <source>
        <dbReference type="ARBA" id="ARBA00023002"/>
    </source>
</evidence>
<dbReference type="InterPro" id="IPR002347">
    <property type="entry name" value="SDR_fam"/>
</dbReference>
<organism evidence="4 5">
    <name type="scientific">Pontixanthobacter rizhaonensis</name>
    <dbReference type="NCBI Taxonomy" id="2730337"/>
    <lineage>
        <taxon>Bacteria</taxon>
        <taxon>Pseudomonadati</taxon>
        <taxon>Pseudomonadota</taxon>
        <taxon>Alphaproteobacteria</taxon>
        <taxon>Sphingomonadales</taxon>
        <taxon>Erythrobacteraceae</taxon>
        <taxon>Pontixanthobacter</taxon>
    </lineage>
</organism>
<reference evidence="4 5" key="1">
    <citation type="submission" date="2020-04" db="EMBL/GenBank/DDBJ databases">
        <authorList>
            <person name="Liu A."/>
        </authorList>
    </citation>
    <scope>NUCLEOTIDE SEQUENCE [LARGE SCALE GENOMIC DNA]</scope>
    <source>
        <strain evidence="4 5">RZ02</strain>
    </source>
</reference>
<dbReference type="GO" id="GO:0016491">
    <property type="term" value="F:oxidoreductase activity"/>
    <property type="evidence" value="ECO:0007669"/>
    <property type="project" value="UniProtKB-KW"/>
</dbReference>